<dbReference type="RefSeq" id="WP_204805641.1">
    <property type="nucleotide sequence ID" value="NZ_JACSNX010000031.1"/>
</dbReference>
<accession>A0ABS2FZP8</accession>
<dbReference type="EMBL" id="JACSNX010000031">
    <property type="protein sequence ID" value="MBM6852361.1"/>
    <property type="molecule type" value="Genomic_DNA"/>
</dbReference>
<organism evidence="2 3">
    <name type="scientific">Oscillibacter valericigenes</name>
    <dbReference type="NCBI Taxonomy" id="351091"/>
    <lineage>
        <taxon>Bacteria</taxon>
        <taxon>Bacillati</taxon>
        <taxon>Bacillota</taxon>
        <taxon>Clostridia</taxon>
        <taxon>Eubacteriales</taxon>
        <taxon>Oscillospiraceae</taxon>
        <taxon>Oscillibacter</taxon>
    </lineage>
</organism>
<keyword evidence="3" id="KW-1185">Reference proteome</keyword>
<evidence type="ECO:0000313" key="3">
    <source>
        <dbReference type="Proteomes" id="UP000719500"/>
    </source>
</evidence>
<reference evidence="2 3" key="1">
    <citation type="journal article" date="2021" name="Sci. Rep.">
        <title>The distribution of antibiotic resistance genes in chicken gut microbiota commensals.</title>
        <authorList>
            <person name="Juricova H."/>
            <person name="Matiasovicova J."/>
            <person name="Kubasova T."/>
            <person name="Cejkova D."/>
            <person name="Rychlik I."/>
        </authorList>
    </citation>
    <scope>NUCLEOTIDE SEQUENCE [LARGE SCALE GENOMIC DNA]</scope>
    <source>
        <strain evidence="2 3">An411</strain>
    </source>
</reference>
<comment type="caution">
    <text evidence="2">The sequence shown here is derived from an EMBL/GenBank/DDBJ whole genome shotgun (WGS) entry which is preliminary data.</text>
</comment>
<proteinExistence type="predicted"/>
<gene>
    <name evidence="2" type="ORF">H9X91_13035</name>
</gene>
<sequence>MRRNYIPFIAGMSTMLLLVGLVGASMAEETSQPADPQSGTLNGQVAYGEAGVALFGKEQVPAGTTWTTEDGAQVPTVLTYTDENGEDHYFVSAETTAEVLDMVYGVVYREDLNCIDFGTEVSVDPEGNPRLDENGQPTYWTGAEFFSRRTTQNEDGTERIVAIGDQQAEIQVGDGTSVIVGHGLEEDSPMRDEIVQRQMETPTKPEYGISCGIFTEVDPAELDPAAYLGRFVDGVALQGEDLTYTFHFMPELPYAALVIENQGEVDILARVYRPWTVGHISQELFTTVRIPAGETLIRAFRVEEGESADLRNKLTVEITAVGGGEAQVCLSSEQYGERTRK</sequence>
<protein>
    <submittedName>
        <fullName evidence="2">Uncharacterized protein</fullName>
    </submittedName>
</protein>
<evidence type="ECO:0000256" key="1">
    <source>
        <dbReference type="SAM" id="SignalP"/>
    </source>
</evidence>
<name>A0ABS2FZP8_9FIRM</name>
<dbReference type="Proteomes" id="UP000719500">
    <property type="component" value="Unassembled WGS sequence"/>
</dbReference>
<feature type="chain" id="PRO_5045919213" evidence="1">
    <location>
        <begin position="28"/>
        <end position="341"/>
    </location>
</feature>
<keyword evidence="1" id="KW-0732">Signal</keyword>
<evidence type="ECO:0000313" key="2">
    <source>
        <dbReference type="EMBL" id="MBM6852361.1"/>
    </source>
</evidence>
<feature type="signal peptide" evidence="1">
    <location>
        <begin position="1"/>
        <end position="27"/>
    </location>
</feature>